<accession>A0ABV7Z8A0</accession>
<organism evidence="4 5">
    <name type="scientific">Deinococcus rufus</name>
    <dbReference type="NCBI Taxonomy" id="2136097"/>
    <lineage>
        <taxon>Bacteria</taxon>
        <taxon>Thermotogati</taxon>
        <taxon>Deinococcota</taxon>
        <taxon>Deinococci</taxon>
        <taxon>Deinococcales</taxon>
        <taxon>Deinococcaceae</taxon>
        <taxon>Deinococcus</taxon>
    </lineage>
</organism>
<comment type="caution">
    <text evidence="4">The sequence shown here is derived from an EMBL/GenBank/DDBJ whole genome shotgun (WGS) entry which is preliminary data.</text>
</comment>
<sequence length="489" mass="52592">MNRAFLLTALLAATTAGAQTAPAAGAVPPSSVAQAVKKTIAIGGDLTQWDGLTRYPVIQSNGVPSVPVKNAGYYSVAWDDQNLYVLGVFDQPGDTVVAKLATDAPEWWNDDVMELFIRTQPYAKAPADLHFAINPAGTRFKAYTATTDYKSAGRIEAGRWVLELALPLNTATFPAAKAGDVWALKVGREHQKAAEFPLWPIGGDFNSPNNYGYLAFTDQTADAAALAQSISTALGQSPAGAPIASRLSDIGSYSVYYGKTPADVAKLTNYDLAIVQPSTVTAAQLKTLHDTGTRVIAYVTVGELEKNSPYASRIQPAWVLGENKNWGSKYIDASQPGWQAIVKEQTDALLARGFDGFFLDTLDTADLYPQAGPGLVKIVETLRADHPNAVIVQNRGFALLNATAPSIDAVMYENFSSMYDFGKKTYGPVSGDPSFVQALNKRGLVVLTMDYATATQTDVITRDYERARSLGFIPFVSTINLDELLEINP</sequence>
<dbReference type="Pfam" id="PF06452">
    <property type="entry name" value="CBM9_1"/>
    <property type="match status" value="1"/>
</dbReference>
<dbReference type="Gene3D" id="2.60.40.1190">
    <property type="match status" value="1"/>
</dbReference>
<reference evidence="5" key="1">
    <citation type="journal article" date="2019" name="Int. J. Syst. Evol. Microbiol.">
        <title>The Global Catalogue of Microorganisms (GCM) 10K type strain sequencing project: providing services to taxonomists for standard genome sequencing and annotation.</title>
        <authorList>
            <consortium name="The Broad Institute Genomics Platform"/>
            <consortium name="The Broad Institute Genome Sequencing Center for Infectious Disease"/>
            <person name="Wu L."/>
            <person name="Ma J."/>
        </authorList>
    </citation>
    <scope>NUCLEOTIDE SEQUENCE [LARGE SCALE GENOMIC DNA]</scope>
    <source>
        <strain evidence="5">CCTCC AB 2017081</strain>
    </source>
</reference>
<evidence type="ECO:0000259" key="3">
    <source>
        <dbReference type="Pfam" id="PF06452"/>
    </source>
</evidence>
<protein>
    <submittedName>
        <fullName evidence="4">Endo alpha-1,4 polygalactosaminidase</fullName>
    </submittedName>
</protein>
<dbReference type="PANTHER" id="PTHR35882:SF2">
    <property type="entry name" value="PELA"/>
    <property type="match status" value="1"/>
</dbReference>
<dbReference type="SUPFAM" id="SSF51445">
    <property type="entry name" value="(Trans)glycosidases"/>
    <property type="match status" value="1"/>
</dbReference>
<feature type="signal peptide" evidence="1">
    <location>
        <begin position="1"/>
        <end position="18"/>
    </location>
</feature>
<dbReference type="InterPro" id="IPR010502">
    <property type="entry name" value="Carb-bd_dom_fam9"/>
</dbReference>
<dbReference type="SUPFAM" id="SSF49344">
    <property type="entry name" value="CBD9-like"/>
    <property type="match status" value="1"/>
</dbReference>
<feature type="domain" description="Glycoside-hydrolase family GH114 TIM-barrel" evidence="2">
    <location>
        <begin position="262"/>
        <end position="482"/>
    </location>
</feature>
<dbReference type="InterPro" id="IPR013785">
    <property type="entry name" value="Aldolase_TIM"/>
</dbReference>
<feature type="chain" id="PRO_5045377039" evidence="1">
    <location>
        <begin position="19"/>
        <end position="489"/>
    </location>
</feature>
<dbReference type="PANTHER" id="PTHR35882">
    <property type="entry name" value="PELA"/>
    <property type="match status" value="1"/>
</dbReference>
<evidence type="ECO:0000313" key="5">
    <source>
        <dbReference type="Proteomes" id="UP001595803"/>
    </source>
</evidence>
<keyword evidence="1" id="KW-0732">Signal</keyword>
<dbReference type="Pfam" id="PF03537">
    <property type="entry name" value="Glyco_hydro_114"/>
    <property type="match status" value="1"/>
</dbReference>
<dbReference type="Gene3D" id="3.20.20.70">
    <property type="entry name" value="Aldolase class I"/>
    <property type="match status" value="1"/>
</dbReference>
<keyword evidence="5" id="KW-1185">Reference proteome</keyword>
<dbReference type="InterPro" id="IPR017853">
    <property type="entry name" value="GH"/>
</dbReference>
<feature type="domain" description="Carbohydrate-binding" evidence="3">
    <location>
        <begin position="69"/>
        <end position="185"/>
    </location>
</feature>
<evidence type="ECO:0000259" key="2">
    <source>
        <dbReference type="Pfam" id="PF03537"/>
    </source>
</evidence>
<proteinExistence type="predicted"/>
<gene>
    <name evidence="4" type="ORF">ACFOSB_11955</name>
</gene>
<name>A0ABV7Z8A0_9DEIO</name>
<dbReference type="Proteomes" id="UP001595803">
    <property type="component" value="Unassembled WGS sequence"/>
</dbReference>
<dbReference type="RefSeq" id="WP_322474974.1">
    <property type="nucleotide sequence ID" value="NZ_JBHRZG010000012.1"/>
</dbReference>
<evidence type="ECO:0000313" key="4">
    <source>
        <dbReference type="EMBL" id="MFC3833573.1"/>
    </source>
</evidence>
<dbReference type="EMBL" id="JBHRZG010000012">
    <property type="protein sequence ID" value="MFC3833573.1"/>
    <property type="molecule type" value="Genomic_DNA"/>
</dbReference>
<dbReference type="InterPro" id="IPR004352">
    <property type="entry name" value="GH114_TIM-barrel"/>
</dbReference>
<evidence type="ECO:0000256" key="1">
    <source>
        <dbReference type="SAM" id="SignalP"/>
    </source>
</evidence>